<keyword evidence="2" id="KW-0808">Transferase</keyword>
<dbReference type="SUPFAM" id="SSF53335">
    <property type="entry name" value="S-adenosyl-L-methionine-dependent methyltransferases"/>
    <property type="match status" value="1"/>
</dbReference>
<feature type="region of interest" description="Disordered" evidence="4">
    <location>
        <begin position="1598"/>
        <end position="1620"/>
    </location>
</feature>
<keyword evidence="8" id="KW-1185">Reference proteome</keyword>
<feature type="region of interest" description="Disordered" evidence="4">
    <location>
        <begin position="195"/>
        <end position="235"/>
    </location>
</feature>
<dbReference type="EMBL" id="CAMXCT020004290">
    <property type="protein sequence ID" value="CAL1161831.1"/>
    <property type="molecule type" value="Genomic_DNA"/>
</dbReference>
<dbReference type="Gene3D" id="2.130.10.30">
    <property type="entry name" value="Regulator of chromosome condensation 1/beta-lactamase-inhibitor protein II"/>
    <property type="match status" value="1"/>
</dbReference>
<gene>
    <name evidence="5" type="ORF">C1SCF055_LOCUS33899</name>
</gene>
<evidence type="ECO:0000256" key="4">
    <source>
        <dbReference type="SAM" id="MobiDB-lite"/>
    </source>
</evidence>
<feature type="region of interest" description="Disordered" evidence="4">
    <location>
        <begin position="367"/>
        <end position="466"/>
    </location>
</feature>
<dbReference type="InterPro" id="IPR000408">
    <property type="entry name" value="Reg_chr_condens"/>
</dbReference>
<evidence type="ECO:0000313" key="8">
    <source>
        <dbReference type="Proteomes" id="UP001152797"/>
    </source>
</evidence>
<dbReference type="GO" id="GO:0032259">
    <property type="term" value="P:methylation"/>
    <property type="evidence" value="ECO:0007669"/>
    <property type="project" value="UniProtKB-KW"/>
</dbReference>
<dbReference type="GO" id="GO:0008168">
    <property type="term" value="F:methyltransferase activity"/>
    <property type="evidence" value="ECO:0007669"/>
    <property type="project" value="UniProtKB-KW"/>
</dbReference>
<feature type="repeat" description="RCC1" evidence="3">
    <location>
        <begin position="1639"/>
        <end position="1694"/>
    </location>
</feature>
<dbReference type="InterPro" id="IPR029063">
    <property type="entry name" value="SAM-dependent_MTases_sf"/>
</dbReference>
<keyword evidence="1" id="KW-0489">Methyltransferase</keyword>
<dbReference type="EMBL" id="CAMXCT010004290">
    <property type="protein sequence ID" value="CAI4008456.1"/>
    <property type="molecule type" value="Genomic_DNA"/>
</dbReference>
<feature type="compositionally biased region" description="Basic residues" evidence="4">
    <location>
        <begin position="135"/>
        <end position="146"/>
    </location>
</feature>
<dbReference type="Pfam" id="PF00145">
    <property type="entry name" value="DNA_methylase"/>
    <property type="match status" value="1"/>
</dbReference>
<dbReference type="EMBL" id="CAMXCT030004290">
    <property type="protein sequence ID" value="CAL4795768.1"/>
    <property type="molecule type" value="Genomic_DNA"/>
</dbReference>
<reference evidence="5" key="1">
    <citation type="submission" date="2022-10" db="EMBL/GenBank/DDBJ databases">
        <authorList>
            <person name="Chen Y."/>
            <person name="Dougan E. K."/>
            <person name="Chan C."/>
            <person name="Rhodes N."/>
            <person name="Thang M."/>
        </authorList>
    </citation>
    <scope>NUCLEOTIDE SEQUENCE</scope>
</reference>
<sequence>MEEENVEEHADPVPLHTVPLGQFKPGSAWVIPEATYFGGQVKLAGVIQRVEVLRNASYLYMHLTGTDSEDILKIHTGQKDAVFKGHICEPGAPEEDTQRRALGTLAGGDHTWRGGRACRPEGPGAGLEEESSQKGSKKAKKKKKQKETRSKEEKMATGRSPARAVQKEAVHLYGGTALDPKEKIRKRVLKAAQRFAIKKKSKRSTSSSGTGSSSSSTSSAEGTTSVEGVFGEDTKTRTLGEKFPGALSMETLMMMRRSLLTTAGEMGEEQSTKPVALLYFRNVLGRRASGAQARELLNLSCAIDALLRSRPAQALDILCQRLKAQEAVLSGTNWAVAQRLELASPDATSLIPRGELQVANRESYLDSRARWQSQSTTGAKGTNKGKTKGKSDQAAKDDKKEGADDFPIRECGESSHATQGCKVQSASLSDRVKISSSEPGGFHGRDSVTLNTQSHGPQQPGHSAMVDDLKATRCKKKSVSDLMGARILELGPRVQQWLQEVVPLRSQPMGRRDKATLFPLPASSSLLSESFPQLCPLGVSWLCNVCMGLNSLWGDGLTFEGEITGIVLDCLKLIVTDIQRVCSLTGKVDHFDWENFFTTRSIDYKGDEVKTAREFCWSNIAPALPKEIGRVPLSEVCTLGAKHYVENFDCYIRPPHRWERRRAPRVMVPDHAWAEVCQGLVSTGVCCFIKEADVFHVDGAPLLNGLFGVTKDEWHEGHEVFRLIMNLIPLNGIAEPLRGDVETLPMWSMMTPLQLHPDEALVVSSEDVRCFFYTMGVVYLAARVLPMGFANSVSLAQHVHRNLALWSATPTTEGATVVNLPQGEIRKDRPTTVANPSWRVYLDNYDLLERVKWVDLSDLQSHLAPSVLALRQQYEFWDIPRNMKKAVSRSVEAEVQGAQVDGARGVAYPRESKLLKYLAATLSVLGQRTVTQRQMQVVCGGLVYVSMFRRQLLGGLNAVWKFITSFDEQRSHRRPLPEACQLELVRFLGLLPLARLDFRLEYNEQVTCSDASGSGGGICASTALSPAGCLAAQGKLRGELPELRQEHQVLTIGLFDGIAALRVAADLLGLHVLGHVSVEVSPSAQRVVTSHFPEVMHYNDVRAISDVEVRQWALDFSQASLVIIGAGPPCQGVSGLNASRKGALRDERSGLFPHVKRIWTLTKRFFPWCQVHCLMESVASMDQCDREIMSEDFGEEPWACDAGTMSWCHRPRLYWISWCLYPQEGAELTLGSGCTPNRVTLTAYQDLESVCKEGWIKVEPNRAFPTFTTSRPRDKPGHKPAGIRTCEPADLARCAQDRHRYPPYQYTPKNLLINKHDKLRLPDIEEKEYMMGFPVGYTMSCSPKHARGSEEHLDVRHSLIGNSWSIPVVAWLLGQLCGPLGMPKKHLERATQAARAQQRQKLGTLQDLTVQPATKQRYNKAIDGFLAFLKENQLQLPRQRQLLDPILCEYLEHLWSTGHGRALASDTVAGLQDHDVRLKGQLLGAWRLLKTWSQHEIPNRAPPLPAHVLHAMVGWSFFHQHFTFGVSLLLGYYGMLRTGEIHALRSSQIVCEAGQPTVVLSLGLTKGGKRQGAAESTVVGYDMVVNFVQHWKTLASEGQGDVERDPQMDHEEDPRSVQSAQKGLVECGSRHTLCLTFDGLVVGFGSNSEGQLGIGRRSEVEETPVAVQLGPKCRKLVIFALAVTMDHSCALALPAPDRPDQLNSYMSEGALRAMGCEWHVGVLVSDLKISLKESAACKLPKREQSVSNREQRILDDNISRYKEAVCHDFHFVLKAGVREGPGVQASR</sequence>
<feature type="compositionally biased region" description="Basic and acidic residues" evidence="4">
    <location>
        <begin position="1601"/>
        <end position="1615"/>
    </location>
</feature>
<dbReference type="InterPro" id="IPR001525">
    <property type="entry name" value="C5_MeTfrase"/>
</dbReference>
<feature type="compositionally biased region" description="Basic and acidic residues" evidence="4">
    <location>
        <begin position="147"/>
        <end position="156"/>
    </location>
</feature>
<reference evidence="6" key="2">
    <citation type="submission" date="2024-04" db="EMBL/GenBank/DDBJ databases">
        <authorList>
            <person name="Chen Y."/>
            <person name="Shah S."/>
            <person name="Dougan E. K."/>
            <person name="Thang M."/>
            <person name="Chan C."/>
        </authorList>
    </citation>
    <scope>NUCLEOTIDE SEQUENCE [LARGE SCALE GENOMIC DNA]</scope>
</reference>
<evidence type="ECO:0000313" key="5">
    <source>
        <dbReference type="EMBL" id="CAI4008456.1"/>
    </source>
</evidence>
<feature type="compositionally biased region" description="Low complexity" evidence="4">
    <location>
        <begin position="204"/>
        <end position="225"/>
    </location>
</feature>
<feature type="compositionally biased region" description="Polar residues" evidence="4">
    <location>
        <begin position="448"/>
        <end position="461"/>
    </location>
</feature>
<feature type="compositionally biased region" description="Basic and acidic residues" evidence="4">
    <location>
        <begin position="389"/>
        <end position="413"/>
    </location>
</feature>
<dbReference type="InterPro" id="IPR009091">
    <property type="entry name" value="RCC1/BLIP-II"/>
</dbReference>
<dbReference type="Proteomes" id="UP001152797">
    <property type="component" value="Unassembled WGS sequence"/>
</dbReference>
<organism evidence="5">
    <name type="scientific">Cladocopium goreaui</name>
    <dbReference type="NCBI Taxonomy" id="2562237"/>
    <lineage>
        <taxon>Eukaryota</taxon>
        <taxon>Sar</taxon>
        <taxon>Alveolata</taxon>
        <taxon>Dinophyceae</taxon>
        <taxon>Suessiales</taxon>
        <taxon>Symbiodiniaceae</taxon>
        <taxon>Cladocopium</taxon>
    </lineage>
</organism>
<dbReference type="PROSITE" id="PS50012">
    <property type="entry name" value="RCC1_3"/>
    <property type="match status" value="1"/>
</dbReference>
<proteinExistence type="predicted"/>
<dbReference type="Pfam" id="PF13540">
    <property type="entry name" value="RCC1_2"/>
    <property type="match status" value="1"/>
</dbReference>
<feature type="region of interest" description="Disordered" evidence="4">
    <location>
        <begin position="105"/>
        <end position="166"/>
    </location>
</feature>
<evidence type="ECO:0000256" key="2">
    <source>
        <dbReference type="ARBA" id="ARBA00022679"/>
    </source>
</evidence>
<evidence type="ECO:0000256" key="1">
    <source>
        <dbReference type="ARBA" id="ARBA00022603"/>
    </source>
</evidence>
<evidence type="ECO:0000313" key="6">
    <source>
        <dbReference type="EMBL" id="CAL1161831.1"/>
    </source>
</evidence>
<name>A0A9P1GBZ0_9DINO</name>
<protein>
    <submittedName>
        <fullName evidence="7">DNA (Cytosine-5)-methyltransferase 3B (Dnmt3b) (DNA methyltransferase HsaIIIB) (DNA MTase HsaIIIB) (M.HsaIIIB)</fullName>
    </submittedName>
</protein>
<comment type="caution">
    <text evidence="5">The sequence shown here is derived from an EMBL/GenBank/DDBJ whole genome shotgun (WGS) entry which is preliminary data.</text>
</comment>
<accession>A0A9P1GBZ0</accession>
<evidence type="ECO:0000313" key="7">
    <source>
        <dbReference type="EMBL" id="CAL4795768.1"/>
    </source>
</evidence>
<evidence type="ECO:0000256" key="3">
    <source>
        <dbReference type="PROSITE-ProRule" id="PRU00235"/>
    </source>
</evidence>
<dbReference type="SUPFAM" id="SSF50985">
    <property type="entry name" value="RCC1/BLIP-II"/>
    <property type="match status" value="1"/>
</dbReference>
<feature type="compositionally biased region" description="Polar residues" evidence="4">
    <location>
        <begin position="415"/>
        <end position="438"/>
    </location>
</feature>
<dbReference type="Gene3D" id="3.40.50.150">
    <property type="entry name" value="Vaccinia Virus protein VP39"/>
    <property type="match status" value="1"/>
</dbReference>
<dbReference type="OrthoDB" id="641149at2759"/>